<feature type="domain" description="Type I restriction modification DNA specificity" evidence="4">
    <location>
        <begin position="256"/>
        <end position="407"/>
    </location>
</feature>
<comment type="similarity">
    <text evidence="1">Belongs to the type-I restriction system S methylase family.</text>
</comment>
<dbReference type="GO" id="GO:0009035">
    <property type="term" value="F:type I site-specific deoxyribonuclease activity"/>
    <property type="evidence" value="ECO:0007669"/>
    <property type="project" value="UniProtKB-EC"/>
</dbReference>
<dbReference type="EMBL" id="JAASQV010000001">
    <property type="protein sequence ID" value="NIJ63154.1"/>
    <property type="molecule type" value="Genomic_DNA"/>
</dbReference>
<dbReference type="AlphaFoldDB" id="A0A7X5UVP4"/>
<dbReference type="InterPro" id="IPR051212">
    <property type="entry name" value="Type-I_RE_S_subunit"/>
</dbReference>
<proteinExistence type="inferred from homology"/>
<comment type="caution">
    <text evidence="5">The sequence shown here is derived from an EMBL/GenBank/DDBJ whole genome shotgun (WGS) entry which is preliminary data.</text>
</comment>
<dbReference type="Pfam" id="PF01420">
    <property type="entry name" value="Methylase_S"/>
    <property type="match status" value="2"/>
</dbReference>
<dbReference type="InterPro" id="IPR044946">
    <property type="entry name" value="Restrct_endonuc_typeI_TRD_sf"/>
</dbReference>
<accession>A0A7X5UVP4</accession>
<keyword evidence="5" id="KW-0378">Hydrolase</keyword>
<dbReference type="SUPFAM" id="SSF116734">
    <property type="entry name" value="DNA methylase specificity domain"/>
    <property type="match status" value="2"/>
</dbReference>
<evidence type="ECO:0000313" key="6">
    <source>
        <dbReference type="Proteomes" id="UP000564677"/>
    </source>
</evidence>
<evidence type="ECO:0000313" key="5">
    <source>
        <dbReference type="EMBL" id="NIJ63154.1"/>
    </source>
</evidence>
<dbReference type="CDD" id="cd17248">
    <property type="entry name" value="RMtype1_S_AmiI-TRD2-CR2_like"/>
    <property type="match status" value="1"/>
</dbReference>
<dbReference type="PANTHER" id="PTHR43140">
    <property type="entry name" value="TYPE-1 RESTRICTION ENZYME ECOKI SPECIFICITY PROTEIN"/>
    <property type="match status" value="1"/>
</dbReference>
<dbReference type="PANTHER" id="PTHR43140:SF1">
    <property type="entry name" value="TYPE I RESTRICTION ENZYME ECOKI SPECIFICITY SUBUNIT"/>
    <property type="match status" value="1"/>
</dbReference>
<evidence type="ECO:0000256" key="2">
    <source>
        <dbReference type="ARBA" id="ARBA00022747"/>
    </source>
</evidence>
<dbReference type="InterPro" id="IPR000055">
    <property type="entry name" value="Restrct_endonuc_typeI_TRD"/>
</dbReference>
<organism evidence="5 6">
    <name type="scientific">Sphingomonas leidyi</name>
    <dbReference type="NCBI Taxonomy" id="68569"/>
    <lineage>
        <taxon>Bacteria</taxon>
        <taxon>Pseudomonadati</taxon>
        <taxon>Pseudomonadota</taxon>
        <taxon>Alphaproteobacteria</taxon>
        <taxon>Sphingomonadales</taxon>
        <taxon>Sphingomonadaceae</taxon>
        <taxon>Sphingomonas</taxon>
    </lineage>
</organism>
<keyword evidence="2" id="KW-0680">Restriction system</keyword>
<feature type="domain" description="Type I restriction modification DNA specificity" evidence="4">
    <location>
        <begin position="8"/>
        <end position="168"/>
    </location>
</feature>
<sequence length="547" mass="60134">MMSTLPPGWARAKLGDVGILYAGQSPSAHTVNEEGRGTPYVTGPEQWDGRAFHKQKWTTDPRRIVPEGCIFITVKGAGVGKTFPGVAAAIGRDIQAYQPSAELDFHFMLRTIAYRASEIIEHARGDIPGLSKHHIEDYAAAIPPVAEQRRIVARLEDLSAQIDFSRSELHKVAPLVERYKLALLRSAFRGELTADFRAEHTLEPVADLLARIEAPEQTRGGRAPTNEIIAGRGGISVNSPGAPLVAGWAWVPLLRVARQETGHTPSRSHPEWWNGDVPWVGIPDANRHHGGVINDTLQTINAAGLANSAARLLPAGTVVLSRTASVGYVAIMGREMATSQDFVTWSCTEALDPRYLMYALLSEGDDIREFGRGTTHTTIYFPEIRAFTIKLAPLKEQREIVRRIEEALTKIDRLAADVQRSLQLMDRAEQRILAKAFSGQLVEQDPADEGAEHLLDRIQKMRTVALVAAPIPPEVKTVKTDPTQALLADSAEWPENGLPFEAIAKRVVLPYDAVRDALFELLDSASPTLVQVFDEEEGRMLLKRAAP</sequence>
<keyword evidence="3" id="KW-0238">DNA-binding</keyword>
<dbReference type="EC" id="3.1.21.3" evidence="5"/>
<gene>
    <name evidence="5" type="ORF">FHR20_000085</name>
</gene>
<name>A0A7X5UVP4_9SPHN</name>
<dbReference type="RefSeq" id="WP_167297743.1">
    <property type="nucleotide sequence ID" value="NZ_JAASQV010000001.1"/>
</dbReference>
<evidence type="ECO:0000256" key="1">
    <source>
        <dbReference type="ARBA" id="ARBA00010923"/>
    </source>
</evidence>
<protein>
    <submittedName>
        <fullName evidence="5">Type I restriction enzyme S subunit</fullName>
        <ecNumber evidence="5">3.1.21.3</ecNumber>
    </submittedName>
</protein>
<dbReference type="Gene3D" id="3.90.220.20">
    <property type="entry name" value="DNA methylase specificity domains"/>
    <property type="match status" value="2"/>
</dbReference>
<keyword evidence="6" id="KW-1185">Reference proteome</keyword>
<dbReference type="GO" id="GO:0009307">
    <property type="term" value="P:DNA restriction-modification system"/>
    <property type="evidence" value="ECO:0007669"/>
    <property type="project" value="UniProtKB-KW"/>
</dbReference>
<evidence type="ECO:0000256" key="3">
    <source>
        <dbReference type="ARBA" id="ARBA00023125"/>
    </source>
</evidence>
<dbReference type="GO" id="GO:0003677">
    <property type="term" value="F:DNA binding"/>
    <property type="evidence" value="ECO:0007669"/>
    <property type="project" value="UniProtKB-KW"/>
</dbReference>
<dbReference type="Proteomes" id="UP000564677">
    <property type="component" value="Unassembled WGS sequence"/>
</dbReference>
<reference evidence="5 6" key="1">
    <citation type="submission" date="2020-03" db="EMBL/GenBank/DDBJ databases">
        <title>Genomic Encyclopedia of Type Strains, Phase IV (KMG-IV): sequencing the most valuable type-strain genomes for metagenomic binning, comparative biology and taxonomic classification.</title>
        <authorList>
            <person name="Goeker M."/>
        </authorList>
    </citation>
    <scope>NUCLEOTIDE SEQUENCE [LARGE SCALE GENOMIC DNA]</scope>
    <source>
        <strain evidence="5 6">DSM 4733</strain>
    </source>
</reference>
<evidence type="ECO:0000259" key="4">
    <source>
        <dbReference type="Pfam" id="PF01420"/>
    </source>
</evidence>